<gene>
    <name evidence="1" type="ORF">SAMN04488023_12228</name>
</gene>
<protein>
    <submittedName>
        <fullName evidence="1">Uncharacterized protein</fullName>
    </submittedName>
</protein>
<evidence type="ECO:0000313" key="1">
    <source>
        <dbReference type="EMBL" id="SER95593.1"/>
    </source>
</evidence>
<sequence length="105" mass="12194">MASDSVGMQAKAFLYELNNIRYEYGFSEKDKWILELTGLNGKSDLEKRFYPILDTKIAPDDILPFLKLISPKLEEEADRLIQKQKGKKSPKDSTYLIAYCNERQK</sequence>
<dbReference type="OrthoDB" id="799018at2"/>
<accession>A0A1H9TG55</accession>
<organism evidence="1 2">
    <name type="scientific">Pedobacter rhizosphaerae</name>
    <dbReference type="NCBI Taxonomy" id="390241"/>
    <lineage>
        <taxon>Bacteria</taxon>
        <taxon>Pseudomonadati</taxon>
        <taxon>Bacteroidota</taxon>
        <taxon>Sphingobacteriia</taxon>
        <taxon>Sphingobacteriales</taxon>
        <taxon>Sphingobacteriaceae</taxon>
        <taxon>Pedobacter</taxon>
    </lineage>
</organism>
<dbReference type="STRING" id="390241.SAMN04488023_12228"/>
<keyword evidence="2" id="KW-1185">Reference proteome</keyword>
<evidence type="ECO:0000313" key="2">
    <source>
        <dbReference type="Proteomes" id="UP000199572"/>
    </source>
</evidence>
<dbReference type="RefSeq" id="WP_090886297.1">
    <property type="nucleotide sequence ID" value="NZ_FOGG01000022.1"/>
</dbReference>
<reference evidence="1 2" key="1">
    <citation type="submission" date="2016-10" db="EMBL/GenBank/DDBJ databases">
        <authorList>
            <person name="de Groot N.N."/>
        </authorList>
    </citation>
    <scope>NUCLEOTIDE SEQUENCE [LARGE SCALE GENOMIC DNA]</scope>
    <source>
        <strain evidence="1 2">DSM 18610</strain>
    </source>
</reference>
<proteinExistence type="predicted"/>
<dbReference type="EMBL" id="FOGG01000022">
    <property type="protein sequence ID" value="SER95593.1"/>
    <property type="molecule type" value="Genomic_DNA"/>
</dbReference>
<name>A0A1H9TG55_9SPHI</name>
<dbReference type="Proteomes" id="UP000199572">
    <property type="component" value="Unassembled WGS sequence"/>
</dbReference>
<dbReference type="AlphaFoldDB" id="A0A1H9TG55"/>